<keyword evidence="4" id="KW-0560">Oxidoreductase</keyword>
<sequence length="624" mass="68558">MFAAQVIKAGLALVLSFGAVEGLALPQATQPLNLTQLAALLQATIQTVIESVPANTPNITFTGQYQIPQHDHQPLLRAQGITLKRTNFLYGPPIAGGPAFPTGVIGIEKLANDLGAFGIDITPQFQGALIDDTVAAAQYQQYDNLMTLDDYVKLYTNNWVHVLPHGPDPGVLTNYTDDLFFSMERLSNSPYAVKRLRPHYDTLSFNIDDKIAKKIAGKSLNQLFAEGRLFYADYRDQAALPKSAQYGAACDGYFYIDRHSGDFLPLAIRTNVGSNLIYTRLDTANDWLLAKIMLNVNDFWFSQWNHLAQTHEVVQIAYMAAIRTLSEAHPVMAMLNRLMHEVFAIQPVAEAILFQPGATVDQLFPFTGQSAQDYTTKRYKTGGAGAVESQYFKSELRARGLIDSPYGPALKHFPFYEDASIIHDAAEKALRAFVESYYSSDSAVAHDQEIQAWAKEAQGPAAVIDFPSISCIDDLVGILTHMAHLVSTSHHTSNTNELLDVSSALPFSPPALSQAPPTSKNIANVADYLPKLDKVLAQFTLAAVFARSAIAGTEKTLLHMFDDADMLSRMNSKTAKAAATFQSEMQAFSEEVRGRQFGADGLSQGMPFIWRALDPNVVPYYIAT</sequence>
<dbReference type="Proteomes" id="UP001303373">
    <property type="component" value="Chromosome 12"/>
</dbReference>
<dbReference type="GO" id="GO:0046872">
    <property type="term" value="F:metal ion binding"/>
    <property type="evidence" value="ECO:0007669"/>
    <property type="project" value="UniProtKB-KW"/>
</dbReference>
<evidence type="ECO:0000313" key="7">
    <source>
        <dbReference type="EMBL" id="WPH04308.1"/>
    </source>
</evidence>
<dbReference type="InterPro" id="IPR013819">
    <property type="entry name" value="LipOase_C"/>
</dbReference>
<accession>A0AAQ3MBE6</accession>
<dbReference type="GO" id="GO:0050584">
    <property type="term" value="F:linoleate 11-lipoxygenase activity"/>
    <property type="evidence" value="ECO:0007669"/>
    <property type="project" value="UniProtKB-ARBA"/>
</dbReference>
<dbReference type="PANTHER" id="PTHR11771">
    <property type="entry name" value="LIPOXYGENASE"/>
    <property type="match status" value="1"/>
</dbReference>
<evidence type="ECO:0000313" key="8">
    <source>
        <dbReference type="Proteomes" id="UP001303373"/>
    </source>
</evidence>
<gene>
    <name evidence="7" type="ORF">R9X50_00719700</name>
</gene>
<keyword evidence="2" id="KW-0479">Metal-binding</keyword>
<evidence type="ECO:0000256" key="4">
    <source>
        <dbReference type="ARBA" id="ARBA00023002"/>
    </source>
</evidence>
<reference evidence="7 8" key="1">
    <citation type="submission" date="2023-11" db="EMBL/GenBank/DDBJ databases">
        <title>An acidophilic fungus is an integral part of prey digestion in a carnivorous sundew plant.</title>
        <authorList>
            <person name="Tsai I.J."/>
        </authorList>
    </citation>
    <scope>NUCLEOTIDE SEQUENCE [LARGE SCALE GENOMIC DNA]</scope>
    <source>
        <strain evidence="7">169a</strain>
    </source>
</reference>
<feature type="domain" description="Lipoxygenase" evidence="6">
    <location>
        <begin position="147"/>
        <end position="624"/>
    </location>
</feature>
<organism evidence="7 8">
    <name type="scientific">Acrodontium crateriforme</name>
    <dbReference type="NCBI Taxonomy" id="150365"/>
    <lineage>
        <taxon>Eukaryota</taxon>
        <taxon>Fungi</taxon>
        <taxon>Dikarya</taxon>
        <taxon>Ascomycota</taxon>
        <taxon>Pezizomycotina</taxon>
        <taxon>Dothideomycetes</taxon>
        <taxon>Dothideomycetidae</taxon>
        <taxon>Mycosphaerellales</taxon>
        <taxon>Teratosphaeriaceae</taxon>
        <taxon>Acrodontium</taxon>
    </lineage>
</organism>
<evidence type="ECO:0000256" key="5">
    <source>
        <dbReference type="SAM" id="SignalP"/>
    </source>
</evidence>
<dbReference type="SUPFAM" id="SSF48484">
    <property type="entry name" value="Lipoxigenase"/>
    <property type="match status" value="1"/>
</dbReference>
<evidence type="ECO:0000256" key="3">
    <source>
        <dbReference type="ARBA" id="ARBA00022964"/>
    </source>
</evidence>
<dbReference type="InterPro" id="IPR036226">
    <property type="entry name" value="LipOase_C_sf"/>
</dbReference>
<keyword evidence="5" id="KW-0732">Signal</keyword>
<dbReference type="InterPro" id="IPR000907">
    <property type="entry name" value="LipOase"/>
</dbReference>
<dbReference type="PROSITE" id="PS51393">
    <property type="entry name" value="LIPOXYGENASE_3"/>
    <property type="match status" value="1"/>
</dbReference>
<dbReference type="AlphaFoldDB" id="A0AAQ3MBE6"/>
<dbReference type="GO" id="GO:0034440">
    <property type="term" value="P:lipid oxidation"/>
    <property type="evidence" value="ECO:0007669"/>
    <property type="project" value="InterPro"/>
</dbReference>
<protein>
    <recommendedName>
        <fullName evidence="1">Manganese lipoxygenase</fullName>
    </recommendedName>
</protein>
<dbReference type="Gene3D" id="3.10.450.60">
    <property type="match status" value="1"/>
</dbReference>
<keyword evidence="8" id="KW-1185">Reference proteome</keyword>
<evidence type="ECO:0000256" key="1">
    <source>
        <dbReference type="ARBA" id="ARBA00021175"/>
    </source>
</evidence>
<name>A0AAQ3MBE6_9PEZI</name>
<dbReference type="GO" id="GO:0043651">
    <property type="term" value="P:linoleic acid metabolic process"/>
    <property type="evidence" value="ECO:0007669"/>
    <property type="project" value="UniProtKB-ARBA"/>
</dbReference>
<evidence type="ECO:0000256" key="2">
    <source>
        <dbReference type="ARBA" id="ARBA00022723"/>
    </source>
</evidence>
<dbReference type="EMBL" id="CP138591">
    <property type="protein sequence ID" value="WPH04308.1"/>
    <property type="molecule type" value="Genomic_DNA"/>
</dbReference>
<proteinExistence type="predicted"/>
<evidence type="ECO:0000259" key="6">
    <source>
        <dbReference type="PROSITE" id="PS51393"/>
    </source>
</evidence>
<feature type="chain" id="PRO_5042952290" description="Manganese lipoxygenase" evidence="5">
    <location>
        <begin position="23"/>
        <end position="624"/>
    </location>
</feature>
<feature type="signal peptide" evidence="5">
    <location>
        <begin position="1"/>
        <end position="22"/>
    </location>
</feature>
<keyword evidence="3" id="KW-0223">Dioxygenase</keyword>
<dbReference type="Gene3D" id="1.20.245.10">
    <property type="entry name" value="Lipoxygenase-1, Domain 5"/>
    <property type="match status" value="1"/>
</dbReference>
<dbReference type="Pfam" id="PF00305">
    <property type="entry name" value="Lipoxygenase"/>
    <property type="match status" value="1"/>
</dbReference>